<evidence type="ECO:0000313" key="3">
    <source>
        <dbReference type="Proteomes" id="UP000026962"/>
    </source>
</evidence>
<evidence type="ECO:0000313" key="2">
    <source>
        <dbReference type="EnsemblPlants" id="OPUNC10G10300.1"/>
    </source>
</evidence>
<dbReference type="Proteomes" id="UP000026962">
    <property type="component" value="Chromosome 10"/>
</dbReference>
<feature type="compositionally biased region" description="Low complexity" evidence="1">
    <location>
        <begin position="125"/>
        <end position="139"/>
    </location>
</feature>
<dbReference type="AlphaFoldDB" id="A0A0E0M893"/>
<feature type="region of interest" description="Disordered" evidence="1">
    <location>
        <begin position="233"/>
        <end position="274"/>
    </location>
</feature>
<keyword evidence="3" id="KW-1185">Reference proteome</keyword>
<dbReference type="EnsemblPlants" id="OPUNC10G10300.1">
    <property type="protein sequence ID" value="OPUNC10G10300.1"/>
    <property type="gene ID" value="OPUNC10G10300"/>
</dbReference>
<proteinExistence type="predicted"/>
<dbReference type="HOGENOM" id="CLU_1017004_0_0_1"/>
<evidence type="ECO:0000256" key="1">
    <source>
        <dbReference type="SAM" id="MobiDB-lite"/>
    </source>
</evidence>
<protein>
    <submittedName>
        <fullName evidence="2">Uncharacterized protein</fullName>
    </submittedName>
</protein>
<feature type="region of interest" description="Disordered" evidence="1">
    <location>
        <begin position="78"/>
        <end position="173"/>
    </location>
</feature>
<reference evidence="2" key="2">
    <citation type="submission" date="2018-05" db="EMBL/GenBank/DDBJ databases">
        <title>OpunRS2 (Oryza punctata Reference Sequence Version 2).</title>
        <authorList>
            <person name="Zhang J."/>
            <person name="Kudrna D."/>
            <person name="Lee S."/>
            <person name="Talag J."/>
            <person name="Welchert J."/>
            <person name="Wing R.A."/>
        </authorList>
    </citation>
    <scope>NUCLEOTIDE SEQUENCE [LARGE SCALE GENOMIC DNA]</scope>
</reference>
<dbReference type="Gramene" id="OPUNC10G10300.1">
    <property type="protein sequence ID" value="OPUNC10G10300.1"/>
    <property type="gene ID" value="OPUNC10G10300"/>
</dbReference>
<organism evidence="2">
    <name type="scientific">Oryza punctata</name>
    <name type="common">Red rice</name>
    <dbReference type="NCBI Taxonomy" id="4537"/>
    <lineage>
        <taxon>Eukaryota</taxon>
        <taxon>Viridiplantae</taxon>
        <taxon>Streptophyta</taxon>
        <taxon>Embryophyta</taxon>
        <taxon>Tracheophyta</taxon>
        <taxon>Spermatophyta</taxon>
        <taxon>Magnoliopsida</taxon>
        <taxon>Liliopsida</taxon>
        <taxon>Poales</taxon>
        <taxon>Poaceae</taxon>
        <taxon>BOP clade</taxon>
        <taxon>Oryzoideae</taxon>
        <taxon>Oryzeae</taxon>
        <taxon>Oryzinae</taxon>
        <taxon>Oryza</taxon>
    </lineage>
</organism>
<accession>A0A0E0M893</accession>
<reference evidence="2" key="1">
    <citation type="submission" date="2015-04" db="UniProtKB">
        <authorList>
            <consortium name="EnsemblPlants"/>
        </authorList>
    </citation>
    <scope>IDENTIFICATION</scope>
</reference>
<sequence length="274" mass="27994">MGARHTGADDACGVVEAVATEVGALMVRALLVMSCVAHLDDEDMGAAGGVEEAWATSRWWPPRADDVSHLMVHESMHGVVGNPVGDQCRVPRQSTSTRPPSPSLPPWQRRSLYPSATARSLGGTLPPSQQLSRGSSSLPLPLPATPRQGCPASSTGELLLGVGGSPSASSDGQRRLSAPHLLFLAMGLWEGSTVAGGSVLPSSGRGGGRQGRCPPLRWIQWEGRWRRPAGVPAVAMPSPPTGSSGRGAGGSPASLHPCDGGGGSASMATPSPSI</sequence>
<name>A0A0E0M893_ORYPU</name>